<dbReference type="HOGENOM" id="CLU_074557_0_0_6"/>
<evidence type="ECO:0000313" key="7">
    <source>
        <dbReference type="EMBL" id="EKT53098.1"/>
    </source>
</evidence>
<accession>K8VXY0</accession>
<feature type="transmembrane region" description="Helical" evidence="5">
    <location>
        <begin position="298"/>
        <end position="320"/>
    </location>
</feature>
<evidence type="ECO:0000256" key="1">
    <source>
        <dbReference type="ARBA" id="ARBA00004141"/>
    </source>
</evidence>
<dbReference type="Pfam" id="PF13515">
    <property type="entry name" value="FUSC_2"/>
    <property type="match status" value="1"/>
</dbReference>
<feature type="transmembrane region" description="Helical" evidence="5">
    <location>
        <begin position="12"/>
        <end position="43"/>
    </location>
</feature>
<evidence type="ECO:0000256" key="2">
    <source>
        <dbReference type="ARBA" id="ARBA00022692"/>
    </source>
</evidence>
<evidence type="ECO:0000256" key="4">
    <source>
        <dbReference type="ARBA" id="ARBA00023136"/>
    </source>
</evidence>
<evidence type="ECO:0000256" key="5">
    <source>
        <dbReference type="SAM" id="Phobius"/>
    </source>
</evidence>
<sequence length="332" mass="38400">MNGNTHFFDGVIYISCTLLSMLISWLFFDIQAAMWAAFSIIYNHYIFSAHKGYKNFFYSLSWVTIVLLAMYVGNILQEGIPLYILLFLSSIIYFIYIDSSPVITISMKYVIIMLAVGVSFQKLPISDFLGFYIGCIVSNIIYYLYSKKRKVGFFTLLRRLENPLKKLTKHVLFFALLYFIGVSLTVYIPRLYMFNFPYWALLTFVLVFTYDSKKSLVITLQRVVGSIIAALLVYFSFTSLPSPMIGWFSIIFFSFLLPISNGKNYTFVTFANTGLTLSIIEQMEYLGDLKYNILFDRVIETVIGCVVAVCISFLMELHFFRHHREAIQGKHS</sequence>
<feature type="transmembrane region" description="Helical" evidence="5">
    <location>
        <begin position="103"/>
        <end position="123"/>
    </location>
</feature>
<evidence type="ECO:0000313" key="8">
    <source>
        <dbReference type="Proteomes" id="UP000010290"/>
    </source>
</evidence>
<dbReference type="OrthoDB" id="7066717at2"/>
<dbReference type="RefSeq" id="WP_008916913.1">
    <property type="nucleotide sequence ID" value="NZ_CM001773.1"/>
</dbReference>
<keyword evidence="8" id="KW-1185">Reference proteome</keyword>
<keyword evidence="2 5" id="KW-0812">Transmembrane</keyword>
<dbReference type="PATRIC" id="fig|1141660.3.peg.3184"/>
<feature type="transmembrane region" description="Helical" evidence="5">
    <location>
        <begin position="167"/>
        <end position="188"/>
    </location>
</feature>
<reference evidence="7 8" key="1">
    <citation type="journal article" date="2012" name="BMC Genomics">
        <title>Comparative genomics of bacteria in the genus Providencia isolated from wild Drosophila melanogaster.</title>
        <authorList>
            <person name="Galac M.R."/>
            <person name="Lazzaro B.P."/>
        </authorList>
    </citation>
    <scope>NUCLEOTIDE SEQUENCE [LARGE SCALE GENOMIC DNA]</scope>
    <source>
        <strain evidence="7 8">DSM 19967</strain>
    </source>
</reference>
<proteinExistence type="predicted"/>
<protein>
    <submittedName>
        <fullName evidence="7">Membrane protein</fullName>
    </submittedName>
</protein>
<dbReference type="InterPro" id="IPR049453">
    <property type="entry name" value="Memb_transporter_dom"/>
</dbReference>
<organism evidence="7 8">
    <name type="scientific">Providencia sneebia DSM 19967</name>
    <dbReference type="NCBI Taxonomy" id="1141660"/>
    <lineage>
        <taxon>Bacteria</taxon>
        <taxon>Pseudomonadati</taxon>
        <taxon>Pseudomonadota</taxon>
        <taxon>Gammaproteobacteria</taxon>
        <taxon>Enterobacterales</taxon>
        <taxon>Morganellaceae</taxon>
        <taxon>Providencia</taxon>
    </lineage>
</organism>
<feature type="domain" description="Integral membrane bound transporter" evidence="6">
    <location>
        <begin position="185"/>
        <end position="311"/>
    </location>
</feature>
<dbReference type="AlphaFoldDB" id="K8VXY0"/>
<name>K8VXY0_9GAMM</name>
<feature type="transmembrane region" description="Helical" evidence="5">
    <location>
        <begin position="194"/>
        <end position="210"/>
    </location>
</feature>
<comment type="subcellular location">
    <subcellularLocation>
        <location evidence="1">Membrane</location>
        <topology evidence="1">Multi-pass membrane protein</topology>
    </subcellularLocation>
</comment>
<keyword evidence="3 5" id="KW-1133">Transmembrane helix</keyword>
<gene>
    <name evidence="7" type="ORF">OO7_15923</name>
</gene>
<evidence type="ECO:0000256" key="3">
    <source>
        <dbReference type="ARBA" id="ARBA00022989"/>
    </source>
</evidence>
<feature type="transmembrane region" description="Helical" evidence="5">
    <location>
        <begin position="55"/>
        <end position="73"/>
    </location>
</feature>
<feature type="transmembrane region" description="Helical" evidence="5">
    <location>
        <begin position="217"/>
        <end position="237"/>
    </location>
</feature>
<dbReference type="Proteomes" id="UP000010290">
    <property type="component" value="Chromosome"/>
</dbReference>
<feature type="transmembrane region" description="Helical" evidence="5">
    <location>
        <begin position="79"/>
        <end position="96"/>
    </location>
</feature>
<evidence type="ECO:0000259" key="6">
    <source>
        <dbReference type="Pfam" id="PF13515"/>
    </source>
</evidence>
<feature type="transmembrane region" description="Helical" evidence="5">
    <location>
        <begin position="129"/>
        <end position="146"/>
    </location>
</feature>
<comment type="caution">
    <text evidence="7">The sequence shown here is derived from an EMBL/GenBank/DDBJ whole genome shotgun (WGS) entry which is preliminary data.</text>
</comment>
<dbReference type="GO" id="GO:0016020">
    <property type="term" value="C:membrane"/>
    <property type="evidence" value="ECO:0007669"/>
    <property type="project" value="UniProtKB-SubCell"/>
</dbReference>
<dbReference type="EMBL" id="AKKN01000014">
    <property type="protein sequence ID" value="EKT53098.1"/>
    <property type="molecule type" value="Genomic_DNA"/>
</dbReference>
<keyword evidence="4 5" id="KW-0472">Membrane</keyword>